<proteinExistence type="predicted"/>
<keyword evidence="1" id="KW-1133">Transmembrane helix</keyword>
<feature type="domain" description="H repeat-associated protein N-terminal" evidence="2">
    <location>
        <begin position="33"/>
        <end position="72"/>
    </location>
</feature>
<feature type="transmembrane region" description="Helical" evidence="1">
    <location>
        <begin position="49"/>
        <end position="71"/>
    </location>
</feature>
<dbReference type="Pfam" id="PF13808">
    <property type="entry name" value="DDE_Tnp_1_assoc"/>
    <property type="match status" value="1"/>
</dbReference>
<dbReference type="RefSeq" id="WP_381239072.1">
    <property type="nucleotide sequence ID" value="NZ_JBHSKH010000071.1"/>
</dbReference>
<evidence type="ECO:0000256" key="1">
    <source>
        <dbReference type="SAM" id="Phobius"/>
    </source>
</evidence>
<comment type="caution">
    <text evidence="3">The sequence shown here is derived from an EMBL/GenBank/DDBJ whole genome shotgun (WGS) entry which is preliminary data.</text>
</comment>
<reference evidence="4" key="1">
    <citation type="journal article" date="2019" name="Int. J. Syst. Evol. Microbiol.">
        <title>The Global Catalogue of Microorganisms (GCM) 10K type strain sequencing project: providing services to taxonomists for standard genome sequencing and annotation.</title>
        <authorList>
            <consortium name="The Broad Institute Genomics Platform"/>
            <consortium name="The Broad Institute Genome Sequencing Center for Infectious Disease"/>
            <person name="Wu L."/>
            <person name="Ma J."/>
        </authorList>
    </citation>
    <scope>NUCLEOTIDE SEQUENCE [LARGE SCALE GENOMIC DNA]</scope>
    <source>
        <strain evidence="4">CGMCC 4.7020</strain>
    </source>
</reference>
<evidence type="ECO:0000313" key="4">
    <source>
        <dbReference type="Proteomes" id="UP001597058"/>
    </source>
</evidence>
<name>A0ABW3XXQ5_9ACTN</name>
<evidence type="ECO:0000313" key="3">
    <source>
        <dbReference type="EMBL" id="MFD1313970.1"/>
    </source>
</evidence>
<organism evidence="3 4">
    <name type="scientific">Streptomyces kaempferi</name>
    <dbReference type="NCBI Taxonomy" id="333725"/>
    <lineage>
        <taxon>Bacteria</taxon>
        <taxon>Bacillati</taxon>
        <taxon>Actinomycetota</taxon>
        <taxon>Actinomycetes</taxon>
        <taxon>Kitasatosporales</taxon>
        <taxon>Streptomycetaceae</taxon>
        <taxon>Streptomyces</taxon>
    </lineage>
</organism>
<gene>
    <name evidence="3" type="ORF">ACFQ5X_51175</name>
</gene>
<dbReference type="InterPro" id="IPR032806">
    <property type="entry name" value="YbfD_N"/>
</dbReference>
<keyword evidence="4" id="KW-1185">Reference proteome</keyword>
<dbReference type="Proteomes" id="UP001597058">
    <property type="component" value="Unassembled WGS sequence"/>
</dbReference>
<protein>
    <submittedName>
        <fullName evidence="3">Transposase family protein</fullName>
    </submittedName>
</protein>
<dbReference type="EMBL" id="JBHTMM010000414">
    <property type="protein sequence ID" value="MFD1313970.1"/>
    <property type="molecule type" value="Genomic_DNA"/>
</dbReference>
<evidence type="ECO:0000259" key="2">
    <source>
        <dbReference type="Pfam" id="PF13808"/>
    </source>
</evidence>
<keyword evidence="1" id="KW-0472">Membrane</keyword>
<accession>A0ABW3XXQ5</accession>
<keyword evidence="1" id="KW-0812">Transmembrane</keyword>
<sequence>MPAEASSLIPPALDQLREHPEVAPEEVPGLLGRLAQVPDPRDPRGVRHALVGVLALAACAVLAGATSLLAVGE</sequence>